<evidence type="ECO:0000313" key="3">
    <source>
        <dbReference type="Proteomes" id="UP001176961"/>
    </source>
</evidence>
<keyword evidence="1" id="KW-1133">Transmembrane helix</keyword>
<keyword evidence="1" id="KW-0812">Transmembrane</keyword>
<accession>A0AA36DW49</accession>
<reference evidence="2" key="1">
    <citation type="submission" date="2023-07" db="EMBL/GenBank/DDBJ databases">
        <authorList>
            <consortium name="CYATHOMIX"/>
        </authorList>
    </citation>
    <scope>NUCLEOTIDE SEQUENCE</scope>
    <source>
        <strain evidence="2">N/A</strain>
    </source>
</reference>
<keyword evidence="1" id="KW-0472">Membrane</keyword>
<name>A0AA36DW49_CYLNA</name>
<dbReference type="Proteomes" id="UP001176961">
    <property type="component" value="Unassembled WGS sequence"/>
</dbReference>
<dbReference type="AlphaFoldDB" id="A0AA36DW49"/>
<organism evidence="2 3">
    <name type="scientific">Cylicocyclus nassatus</name>
    <name type="common">Nematode worm</name>
    <dbReference type="NCBI Taxonomy" id="53992"/>
    <lineage>
        <taxon>Eukaryota</taxon>
        <taxon>Metazoa</taxon>
        <taxon>Ecdysozoa</taxon>
        <taxon>Nematoda</taxon>
        <taxon>Chromadorea</taxon>
        <taxon>Rhabditida</taxon>
        <taxon>Rhabditina</taxon>
        <taxon>Rhabditomorpha</taxon>
        <taxon>Strongyloidea</taxon>
        <taxon>Strongylidae</taxon>
        <taxon>Cylicocyclus</taxon>
    </lineage>
</organism>
<sequence length="88" mass="9635">MLTRINTAESGKPYTWLSYIIIFSDITITLSLHVLTLGCLASSAIFHPSLTHKIAPMVQVRLPKYRFEVCAVSSLPLLVVSLVGVGSF</sequence>
<keyword evidence="3" id="KW-1185">Reference proteome</keyword>
<comment type="caution">
    <text evidence="2">The sequence shown here is derived from an EMBL/GenBank/DDBJ whole genome shotgun (WGS) entry which is preliminary data.</text>
</comment>
<feature type="transmembrane region" description="Helical" evidence="1">
    <location>
        <begin position="20"/>
        <end position="46"/>
    </location>
</feature>
<evidence type="ECO:0000313" key="2">
    <source>
        <dbReference type="EMBL" id="CAJ0593029.1"/>
    </source>
</evidence>
<proteinExistence type="predicted"/>
<protein>
    <submittedName>
        <fullName evidence="2">Uncharacterized protein</fullName>
    </submittedName>
</protein>
<gene>
    <name evidence="2" type="ORF">CYNAS_LOCUS5012</name>
</gene>
<evidence type="ECO:0000256" key="1">
    <source>
        <dbReference type="SAM" id="Phobius"/>
    </source>
</evidence>
<dbReference type="EMBL" id="CATQJL010000112">
    <property type="protein sequence ID" value="CAJ0593029.1"/>
    <property type="molecule type" value="Genomic_DNA"/>
</dbReference>